<dbReference type="CDD" id="cd01185">
    <property type="entry name" value="INTN1_C_like"/>
    <property type="match status" value="1"/>
</dbReference>
<dbReference type="RefSeq" id="WP_185886606.1">
    <property type="nucleotide sequence ID" value="NZ_CP060202.1"/>
</dbReference>
<feature type="domain" description="Tyr recombinase" evidence="4">
    <location>
        <begin position="221"/>
        <end position="419"/>
    </location>
</feature>
<dbReference type="PANTHER" id="PTHR30349">
    <property type="entry name" value="PHAGE INTEGRASE-RELATED"/>
    <property type="match status" value="1"/>
</dbReference>
<evidence type="ECO:0000256" key="1">
    <source>
        <dbReference type="ARBA" id="ARBA00008857"/>
    </source>
</evidence>
<name>A0A7G7W2W8_9BACT</name>
<evidence type="ECO:0000313" key="5">
    <source>
        <dbReference type="EMBL" id="QNH60711.1"/>
    </source>
</evidence>
<keyword evidence="3" id="KW-0233">DNA recombination</keyword>
<comment type="similarity">
    <text evidence="1">Belongs to the 'phage' integrase family.</text>
</comment>
<dbReference type="Gene3D" id="1.10.443.10">
    <property type="entry name" value="Intergrase catalytic core"/>
    <property type="match status" value="1"/>
</dbReference>
<dbReference type="InterPro" id="IPR011010">
    <property type="entry name" value="DNA_brk_join_enz"/>
</dbReference>
<dbReference type="InterPro" id="IPR050090">
    <property type="entry name" value="Tyrosine_recombinase_XerCD"/>
</dbReference>
<dbReference type="InterPro" id="IPR025269">
    <property type="entry name" value="SAM-like_dom"/>
</dbReference>
<dbReference type="Proteomes" id="UP000515489">
    <property type="component" value="Chromosome"/>
</dbReference>
<proteinExistence type="inferred from homology"/>
<evidence type="ECO:0000256" key="3">
    <source>
        <dbReference type="ARBA" id="ARBA00023172"/>
    </source>
</evidence>
<gene>
    <name evidence="5" type="ORF">H4317_10960</name>
</gene>
<keyword evidence="2" id="KW-0238">DNA-binding</keyword>
<protein>
    <submittedName>
        <fullName evidence="5">Tyrosine-type recombinase/integrase</fullName>
    </submittedName>
</protein>
<organism evidence="5 6">
    <name type="scientific">Hymenobacter sediminicola</name>
    <dbReference type="NCBI Taxonomy" id="2761579"/>
    <lineage>
        <taxon>Bacteria</taxon>
        <taxon>Pseudomonadati</taxon>
        <taxon>Bacteroidota</taxon>
        <taxon>Cytophagia</taxon>
        <taxon>Cytophagales</taxon>
        <taxon>Hymenobacteraceae</taxon>
        <taxon>Hymenobacter</taxon>
    </lineage>
</organism>
<dbReference type="PROSITE" id="PS51898">
    <property type="entry name" value="TYR_RECOMBINASE"/>
    <property type="match status" value="1"/>
</dbReference>
<keyword evidence="6" id="KW-1185">Reference proteome</keyword>
<dbReference type="AlphaFoldDB" id="A0A7G7W2W8"/>
<dbReference type="InterPro" id="IPR002104">
    <property type="entry name" value="Integrase_catalytic"/>
</dbReference>
<dbReference type="Pfam" id="PF00589">
    <property type="entry name" value="Phage_integrase"/>
    <property type="match status" value="1"/>
</dbReference>
<dbReference type="InterPro" id="IPR013762">
    <property type="entry name" value="Integrase-like_cat_sf"/>
</dbReference>
<dbReference type="GO" id="GO:0015074">
    <property type="term" value="P:DNA integration"/>
    <property type="evidence" value="ECO:0007669"/>
    <property type="project" value="InterPro"/>
</dbReference>
<reference evidence="5 6" key="1">
    <citation type="submission" date="2020-08" db="EMBL/GenBank/DDBJ databases">
        <title>Hymenobacter sp. S2-20-2 genome sequencing.</title>
        <authorList>
            <person name="Jin L."/>
        </authorList>
    </citation>
    <scope>NUCLEOTIDE SEQUENCE [LARGE SCALE GENOMIC DNA]</scope>
    <source>
        <strain evidence="5 6">S2-20-2</strain>
    </source>
</reference>
<dbReference type="SUPFAM" id="SSF56349">
    <property type="entry name" value="DNA breaking-rejoining enzymes"/>
    <property type="match status" value="1"/>
</dbReference>
<dbReference type="PANTHER" id="PTHR30349:SF64">
    <property type="entry name" value="PROPHAGE INTEGRASE INTD-RELATED"/>
    <property type="match status" value="1"/>
</dbReference>
<dbReference type="EMBL" id="CP060202">
    <property type="protein sequence ID" value="QNH60711.1"/>
    <property type="molecule type" value="Genomic_DNA"/>
</dbReference>
<evidence type="ECO:0000313" key="6">
    <source>
        <dbReference type="Proteomes" id="UP000515489"/>
    </source>
</evidence>
<evidence type="ECO:0000259" key="4">
    <source>
        <dbReference type="PROSITE" id="PS51898"/>
    </source>
</evidence>
<accession>A0A7G7W2W8</accession>
<dbReference type="Gene3D" id="1.10.150.130">
    <property type="match status" value="1"/>
</dbReference>
<dbReference type="GO" id="GO:0006310">
    <property type="term" value="P:DNA recombination"/>
    <property type="evidence" value="ECO:0007669"/>
    <property type="project" value="UniProtKB-KW"/>
</dbReference>
<evidence type="ECO:0000256" key="2">
    <source>
        <dbReference type="ARBA" id="ARBA00023125"/>
    </source>
</evidence>
<sequence length="428" mass="48398">MKLRFYLHSKAASDGRRPVYVSIGVGEARPVRSATGVVVHPKYFNELAPHIHRSADGATSHNDRLDEIRLLVGRAVRQLEDAGTLSNAALLPQVKKIISELTGRKTKGSEAVAAEVAKARPLAEQPFRAVYQQWKEEKAGKFTADYLNKGSQYVDWFETFDPGCTPAAVDQRWVNRYTSYLVKETPMFNNTIAQHINSLRVLMQFAGLPTKWIDNDWEHDIEPVYLTQQELEQLIAWQLPAGKGSWDRQKDVFVMRCLTGLRYSDAAALLRPHIKAAAALRMIRMDQKKTRSAVQIPLLPLVEIILAKYEHLPAGQVLPVISRQQTGGIIKEILKAAGIDSPYMQVRYKGTVKHEAVLPKWQAASTHTARHTYGALLARMKLHPLQIMEKMGHKDLKSTMKYTHLEHEATEQQMIEGWDKLQSGKLED</sequence>
<dbReference type="Pfam" id="PF13102">
    <property type="entry name" value="Phage_int_SAM_5"/>
    <property type="match status" value="1"/>
</dbReference>
<dbReference type="InterPro" id="IPR010998">
    <property type="entry name" value="Integrase_recombinase_N"/>
</dbReference>
<dbReference type="KEGG" id="hsk:H4317_10960"/>
<dbReference type="GO" id="GO:0003677">
    <property type="term" value="F:DNA binding"/>
    <property type="evidence" value="ECO:0007669"/>
    <property type="project" value="UniProtKB-KW"/>
</dbReference>